<comment type="caution">
    <text evidence="7">Lacks conserved residue(s) required for the propagation of feature annotation.</text>
</comment>
<dbReference type="InterPro" id="IPR046346">
    <property type="entry name" value="Aminoacid_DH-like_N_sf"/>
</dbReference>
<dbReference type="Pfam" id="PF08501">
    <property type="entry name" value="Shikimate_dh_N"/>
    <property type="match status" value="1"/>
</dbReference>
<feature type="binding site" evidence="7">
    <location>
        <position position="69"/>
    </location>
    <ligand>
        <name>shikimate</name>
        <dbReference type="ChEBI" id="CHEBI:36208"/>
    </ligand>
</feature>
<keyword evidence="6 7" id="KW-0057">Aromatic amino acid biosynthesis</keyword>
<keyword evidence="5 7" id="KW-0560">Oxidoreductase</keyword>
<feature type="active site" description="Proton acceptor" evidence="7">
    <location>
        <position position="73"/>
    </location>
</feature>
<dbReference type="UniPathway" id="UPA00053">
    <property type="reaction ID" value="UER00087"/>
</dbReference>
<organism evidence="10 11">
    <name type="scientific">Acidaminobacter hydrogenoformans DSM 2784</name>
    <dbReference type="NCBI Taxonomy" id="1120920"/>
    <lineage>
        <taxon>Bacteria</taxon>
        <taxon>Bacillati</taxon>
        <taxon>Bacillota</taxon>
        <taxon>Clostridia</taxon>
        <taxon>Peptostreptococcales</taxon>
        <taxon>Acidaminobacteraceae</taxon>
        <taxon>Acidaminobacter</taxon>
    </lineage>
</organism>
<dbReference type="AlphaFoldDB" id="A0A1G5S035"/>
<feature type="domain" description="Shikimate dehydrogenase substrate binding N-terminal" evidence="8">
    <location>
        <begin position="14"/>
        <end position="96"/>
    </location>
</feature>
<comment type="similarity">
    <text evidence="7">Belongs to the shikimate dehydrogenase family.</text>
</comment>
<dbReference type="NCBIfam" id="TIGR00507">
    <property type="entry name" value="aroE"/>
    <property type="match status" value="1"/>
</dbReference>
<feature type="domain" description="SDH C-terminal" evidence="9">
    <location>
        <begin position="265"/>
        <end position="292"/>
    </location>
</feature>
<dbReference type="HAMAP" id="MF_00222">
    <property type="entry name" value="Shikimate_DH_AroE"/>
    <property type="match status" value="1"/>
</dbReference>
<evidence type="ECO:0000256" key="7">
    <source>
        <dbReference type="HAMAP-Rule" id="MF_00222"/>
    </source>
</evidence>
<dbReference type="PANTHER" id="PTHR21089">
    <property type="entry name" value="SHIKIMATE DEHYDROGENASE"/>
    <property type="match status" value="1"/>
</dbReference>
<sequence length="297" mass="32324">MIKCIDGRYRLTGLLGYPLKNSRSPRMHNISFSALGLEYAYLAFEIEDGFLPGALEAMKALHAQGFNVTMPHKQKVLQYLDEVDPAARMIGAVNTVYNDNGRLVGYNTDGKGFVKGLAEEGFDLAGKRVVLVGAGGAGRAVGVQVALSGITDMTIFDVESEKVTELLETIHENIKSVNAIGVVYNEAAVVEAVKNADLLIDCTPLGMDKVVTNAEGQEENLIDKSTVNDPSVFRPDLFVAHIVYIPLETKLIKMAKDAGCKTMNGIPMMIWQGAEAFEIWTGHQMPVDVVKKDLFGE</sequence>
<evidence type="ECO:0000259" key="9">
    <source>
        <dbReference type="Pfam" id="PF18317"/>
    </source>
</evidence>
<dbReference type="GO" id="GO:0004764">
    <property type="term" value="F:shikimate 3-dehydrogenase (NADP+) activity"/>
    <property type="evidence" value="ECO:0007669"/>
    <property type="project" value="UniProtKB-UniRule"/>
</dbReference>
<evidence type="ECO:0000256" key="5">
    <source>
        <dbReference type="ARBA" id="ARBA00023002"/>
    </source>
</evidence>
<comment type="catalytic activity">
    <reaction evidence="7">
        <text>shikimate + NADP(+) = 3-dehydroshikimate + NADPH + H(+)</text>
        <dbReference type="Rhea" id="RHEA:17737"/>
        <dbReference type="ChEBI" id="CHEBI:15378"/>
        <dbReference type="ChEBI" id="CHEBI:16630"/>
        <dbReference type="ChEBI" id="CHEBI:36208"/>
        <dbReference type="ChEBI" id="CHEBI:57783"/>
        <dbReference type="ChEBI" id="CHEBI:58349"/>
        <dbReference type="EC" id="1.1.1.25"/>
    </reaction>
</comment>
<feature type="binding site" evidence="7">
    <location>
        <begin position="133"/>
        <end position="137"/>
    </location>
    <ligand>
        <name>NADP(+)</name>
        <dbReference type="ChEBI" id="CHEBI:58349"/>
    </ligand>
</feature>
<dbReference type="GO" id="GO:0009073">
    <property type="term" value="P:aromatic amino acid family biosynthetic process"/>
    <property type="evidence" value="ECO:0007669"/>
    <property type="project" value="UniProtKB-KW"/>
</dbReference>
<evidence type="ECO:0000256" key="6">
    <source>
        <dbReference type="ARBA" id="ARBA00023141"/>
    </source>
</evidence>
<comment type="subunit">
    <text evidence="7">Homodimer.</text>
</comment>
<comment type="function">
    <text evidence="7">Involved in the biosynthesis of the chorismate, which leads to the biosynthesis of aromatic amino acids. Catalyzes the reversible NADPH linked reduction of 3-dehydroshikimate (DHSA) to yield shikimate (SA).</text>
</comment>
<evidence type="ECO:0000313" key="11">
    <source>
        <dbReference type="Proteomes" id="UP000199208"/>
    </source>
</evidence>
<dbReference type="PANTHER" id="PTHR21089:SF1">
    <property type="entry name" value="BIFUNCTIONAL 3-DEHYDROQUINATE DEHYDRATASE_SHIKIMATE DEHYDROGENASE, CHLOROPLASTIC"/>
    <property type="match status" value="1"/>
</dbReference>
<dbReference type="RefSeq" id="WP_092590498.1">
    <property type="nucleotide sequence ID" value="NZ_FMWL01000007.1"/>
</dbReference>
<dbReference type="Pfam" id="PF18317">
    <property type="entry name" value="SDH_C"/>
    <property type="match status" value="1"/>
</dbReference>
<feature type="binding site" evidence="7">
    <location>
        <position position="94"/>
    </location>
    <ligand>
        <name>shikimate</name>
        <dbReference type="ChEBI" id="CHEBI:36208"/>
    </ligand>
</feature>
<gene>
    <name evidence="7" type="primary">aroE</name>
    <name evidence="10" type="ORF">SAMN03080599_01703</name>
</gene>
<dbReference type="Proteomes" id="UP000199208">
    <property type="component" value="Unassembled WGS sequence"/>
</dbReference>
<feature type="binding site" evidence="7">
    <location>
        <position position="244"/>
    </location>
    <ligand>
        <name>shikimate</name>
        <dbReference type="ChEBI" id="CHEBI:36208"/>
    </ligand>
</feature>
<feature type="binding site" evidence="7">
    <location>
        <position position="265"/>
    </location>
    <ligand>
        <name>NADP(+)</name>
        <dbReference type="ChEBI" id="CHEBI:58349"/>
    </ligand>
</feature>
<dbReference type="SUPFAM" id="SSF53223">
    <property type="entry name" value="Aminoacid dehydrogenase-like, N-terminal domain"/>
    <property type="match status" value="1"/>
</dbReference>
<dbReference type="OrthoDB" id="9792692at2"/>
<proteinExistence type="inferred from homology"/>
<dbReference type="GO" id="GO:0019632">
    <property type="term" value="P:shikimate metabolic process"/>
    <property type="evidence" value="ECO:0007669"/>
    <property type="project" value="InterPro"/>
</dbReference>
<feature type="binding site" evidence="7">
    <location>
        <position position="109"/>
    </location>
    <ligand>
        <name>shikimate</name>
        <dbReference type="ChEBI" id="CHEBI:36208"/>
    </ligand>
</feature>
<feature type="binding site" evidence="7">
    <location>
        <begin position="22"/>
        <end position="24"/>
    </location>
    <ligand>
        <name>shikimate</name>
        <dbReference type="ChEBI" id="CHEBI:36208"/>
    </ligand>
</feature>
<feature type="binding site" evidence="7">
    <location>
        <position position="272"/>
    </location>
    <ligand>
        <name>shikimate</name>
        <dbReference type="ChEBI" id="CHEBI:36208"/>
    </ligand>
</feature>
<dbReference type="FunFam" id="3.40.50.10860:FF:000004">
    <property type="entry name" value="Quinate/shikimate dehydrogenase"/>
    <property type="match status" value="1"/>
</dbReference>
<evidence type="ECO:0000256" key="2">
    <source>
        <dbReference type="ARBA" id="ARBA00012962"/>
    </source>
</evidence>
<dbReference type="GO" id="GO:0050661">
    <property type="term" value="F:NADP binding"/>
    <property type="evidence" value="ECO:0007669"/>
    <property type="project" value="InterPro"/>
</dbReference>
<evidence type="ECO:0000313" key="10">
    <source>
        <dbReference type="EMBL" id="SCZ79340.1"/>
    </source>
</evidence>
<dbReference type="SUPFAM" id="SSF51735">
    <property type="entry name" value="NAD(P)-binding Rossmann-fold domains"/>
    <property type="match status" value="1"/>
</dbReference>
<dbReference type="InterPro" id="IPR011342">
    <property type="entry name" value="Shikimate_DH"/>
</dbReference>
<evidence type="ECO:0000256" key="1">
    <source>
        <dbReference type="ARBA" id="ARBA00004871"/>
    </source>
</evidence>
<dbReference type="EC" id="1.1.1.25" evidence="2 7"/>
<evidence type="ECO:0000256" key="3">
    <source>
        <dbReference type="ARBA" id="ARBA00022605"/>
    </source>
</evidence>
<accession>A0A1G5S035</accession>
<keyword evidence="3 7" id="KW-0028">Amino-acid biosynthesis</keyword>
<name>A0A1G5S035_9FIRM</name>
<dbReference type="InterPro" id="IPR013708">
    <property type="entry name" value="Shikimate_DH-bd_N"/>
</dbReference>
<evidence type="ECO:0000259" key="8">
    <source>
        <dbReference type="Pfam" id="PF08501"/>
    </source>
</evidence>
<reference evidence="10 11" key="1">
    <citation type="submission" date="2016-10" db="EMBL/GenBank/DDBJ databases">
        <authorList>
            <person name="de Groot N.N."/>
        </authorList>
    </citation>
    <scope>NUCLEOTIDE SEQUENCE [LARGE SCALE GENOMIC DNA]</scope>
    <source>
        <strain evidence="10 11">DSM 2784</strain>
    </source>
</reference>
<keyword evidence="4 7" id="KW-0521">NADP</keyword>
<dbReference type="InterPro" id="IPR041121">
    <property type="entry name" value="SDH_C"/>
</dbReference>
<keyword evidence="11" id="KW-1185">Reference proteome</keyword>
<dbReference type="InterPro" id="IPR036291">
    <property type="entry name" value="NAD(P)-bd_dom_sf"/>
</dbReference>
<feature type="binding site" evidence="7">
    <location>
        <position position="242"/>
    </location>
    <ligand>
        <name>NADP(+)</name>
        <dbReference type="ChEBI" id="CHEBI:58349"/>
    </ligand>
</feature>
<dbReference type="Gene3D" id="3.40.50.10860">
    <property type="entry name" value="Leucine Dehydrogenase, chain A, domain 1"/>
    <property type="match status" value="1"/>
</dbReference>
<dbReference type="InterPro" id="IPR022893">
    <property type="entry name" value="Shikimate_DH_fam"/>
</dbReference>
<dbReference type="GO" id="GO:0008652">
    <property type="term" value="P:amino acid biosynthetic process"/>
    <property type="evidence" value="ECO:0007669"/>
    <property type="project" value="UniProtKB-KW"/>
</dbReference>
<comment type="pathway">
    <text evidence="1 7">Metabolic intermediate biosynthesis; chorismate biosynthesis; chorismate from D-erythrose 4-phosphate and phosphoenolpyruvate: step 4/7.</text>
</comment>
<dbReference type="STRING" id="1120920.SAMN03080599_01703"/>
<dbReference type="GO" id="GO:0009423">
    <property type="term" value="P:chorismate biosynthetic process"/>
    <property type="evidence" value="ECO:0007669"/>
    <property type="project" value="UniProtKB-UniRule"/>
</dbReference>
<dbReference type="EMBL" id="FMWL01000007">
    <property type="protein sequence ID" value="SCZ79340.1"/>
    <property type="molecule type" value="Genomic_DNA"/>
</dbReference>
<protein>
    <recommendedName>
        <fullName evidence="2 7">Shikimate dehydrogenase (NADP(+))</fullName>
        <shortName evidence="7">SDH</shortName>
        <ecNumber evidence="2 7">1.1.1.25</ecNumber>
    </recommendedName>
</protein>
<dbReference type="CDD" id="cd01065">
    <property type="entry name" value="NAD_bind_Shikimate_DH"/>
    <property type="match status" value="1"/>
</dbReference>
<evidence type="ECO:0000256" key="4">
    <source>
        <dbReference type="ARBA" id="ARBA00022857"/>
    </source>
</evidence>
<dbReference type="Gene3D" id="3.40.50.720">
    <property type="entry name" value="NAD(P)-binding Rossmann-like Domain"/>
    <property type="match status" value="1"/>
</dbReference>